<dbReference type="PANTHER" id="PTHR33782">
    <property type="entry name" value="OS01G0121600 PROTEIN"/>
    <property type="match status" value="1"/>
</dbReference>
<dbReference type="PANTHER" id="PTHR33782:SF5">
    <property type="entry name" value="MEDIATOR OF RNA POLYMERASE II TRANSCRIPTION SUBUNIT"/>
    <property type="match status" value="1"/>
</dbReference>
<proteinExistence type="predicted"/>
<organism evidence="2 3">
    <name type="scientific">Parasponia andersonii</name>
    <name type="common">Sponia andersonii</name>
    <dbReference type="NCBI Taxonomy" id="3476"/>
    <lineage>
        <taxon>Eukaryota</taxon>
        <taxon>Viridiplantae</taxon>
        <taxon>Streptophyta</taxon>
        <taxon>Embryophyta</taxon>
        <taxon>Tracheophyta</taxon>
        <taxon>Spermatophyta</taxon>
        <taxon>Magnoliopsida</taxon>
        <taxon>eudicotyledons</taxon>
        <taxon>Gunneridae</taxon>
        <taxon>Pentapetalae</taxon>
        <taxon>rosids</taxon>
        <taxon>fabids</taxon>
        <taxon>Rosales</taxon>
        <taxon>Cannabaceae</taxon>
        <taxon>Parasponia</taxon>
    </lineage>
</organism>
<gene>
    <name evidence="2" type="ORF">PanWU01x14_256530</name>
</gene>
<dbReference type="Proteomes" id="UP000237105">
    <property type="component" value="Unassembled WGS sequence"/>
</dbReference>
<evidence type="ECO:0000313" key="2">
    <source>
        <dbReference type="EMBL" id="PON45778.1"/>
    </source>
</evidence>
<protein>
    <submittedName>
        <fullName evidence="2">Mediator of RNA polymerase II transcription subunit</fullName>
    </submittedName>
</protein>
<name>A0A2P5BAG7_PARAD</name>
<reference evidence="3" key="1">
    <citation type="submission" date="2016-06" db="EMBL/GenBank/DDBJ databases">
        <title>Parallel loss of symbiosis genes in relatives of nitrogen-fixing non-legume Parasponia.</title>
        <authorList>
            <person name="Van Velzen R."/>
            <person name="Holmer R."/>
            <person name="Bu F."/>
            <person name="Rutten L."/>
            <person name="Van Zeijl A."/>
            <person name="Liu W."/>
            <person name="Santuari L."/>
            <person name="Cao Q."/>
            <person name="Sharma T."/>
            <person name="Shen D."/>
            <person name="Roswanjaya Y."/>
            <person name="Wardhani T."/>
            <person name="Kalhor M.S."/>
            <person name="Jansen J."/>
            <person name="Van den Hoogen J."/>
            <person name="Gungor B."/>
            <person name="Hartog M."/>
            <person name="Hontelez J."/>
            <person name="Verver J."/>
            <person name="Yang W.-C."/>
            <person name="Schijlen E."/>
            <person name="Repin R."/>
            <person name="Schilthuizen M."/>
            <person name="Schranz E."/>
            <person name="Heidstra R."/>
            <person name="Miyata K."/>
            <person name="Fedorova E."/>
            <person name="Kohlen W."/>
            <person name="Bisseling T."/>
            <person name="Smit S."/>
            <person name="Geurts R."/>
        </authorList>
    </citation>
    <scope>NUCLEOTIDE SEQUENCE [LARGE SCALE GENOMIC DNA]</scope>
    <source>
        <strain evidence="3">cv. WU1-14</strain>
    </source>
</reference>
<dbReference type="AlphaFoldDB" id="A0A2P5BAG7"/>
<evidence type="ECO:0000256" key="1">
    <source>
        <dbReference type="SAM" id="Phobius"/>
    </source>
</evidence>
<feature type="transmembrane region" description="Helical" evidence="1">
    <location>
        <begin position="128"/>
        <end position="152"/>
    </location>
</feature>
<dbReference type="STRING" id="3476.A0A2P5BAG7"/>
<keyword evidence="3" id="KW-1185">Reference proteome</keyword>
<keyword evidence="1" id="KW-1133">Transmembrane helix</keyword>
<dbReference type="EMBL" id="JXTB01000324">
    <property type="protein sequence ID" value="PON45778.1"/>
    <property type="molecule type" value="Genomic_DNA"/>
</dbReference>
<comment type="caution">
    <text evidence="2">The sequence shown here is derived from an EMBL/GenBank/DDBJ whole genome shotgun (WGS) entry which is preliminary data.</text>
</comment>
<sequence>MSITMTTSSFYSLSLPPRPHPGYSARLRPGIATWQHRVVPPRVKVIACALHRDAFDHGYDGKLVDEDMIVLRKRIHEIKMAEGSHEDDVASSDWMEWEREYYANNYDSDICQGLGMLQSQLMNTRPSLALAMLGVVSFSVPISMAVVLLRLMDLAKDVLVGLH</sequence>
<accession>A0A2P5BAG7</accession>
<keyword evidence="1" id="KW-0472">Membrane</keyword>
<dbReference type="OrthoDB" id="672819at2759"/>
<keyword evidence="1" id="KW-0812">Transmembrane</keyword>
<evidence type="ECO:0000313" key="3">
    <source>
        <dbReference type="Proteomes" id="UP000237105"/>
    </source>
</evidence>